<sequence length="238" mass="27382">MRLRVINVLRVLSLFSLSYGPVSVAATNEMAGNWDSINLSGNLDKFSPALKDFHWQILEQTRQRDDSSNGFRFSENLLFGQLGYSINQNASVWVGYVHDWIHPLDKLAYQENRPYEDFLWNSSLGDLKFTGRLRLEQRIRQDTGDVGVRARELVQVNYPLRFIHKDLSAYVGDEVMEYVNDNTFGRTGFTENRALAGVGFQFTKQLGADLGYLGQYVQSKTGNNLFTHNVQFNVRYQF</sequence>
<keyword evidence="3" id="KW-1185">Reference proteome</keyword>
<dbReference type="KEGG" id="mdn:JT25_011170"/>
<evidence type="ECO:0000313" key="2">
    <source>
        <dbReference type="EMBL" id="AMK77041.1"/>
    </source>
</evidence>
<evidence type="ECO:0000256" key="1">
    <source>
        <dbReference type="SAM" id="SignalP"/>
    </source>
</evidence>
<feature type="chain" id="PRO_5007797768" description="DUF2490 domain-containing protein" evidence="1">
    <location>
        <begin position="26"/>
        <end position="238"/>
    </location>
</feature>
<dbReference type="EMBL" id="CP014476">
    <property type="protein sequence ID" value="AMK77041.1"/>
    <property type="molecule type" value="Genomic_DNA"/>
</dbReference>
<protein>
    <recommendedName>
        <fullName evidence="4">DUF2490 domain-containing protein</fullName>
    </recommendedName>
</protein>
<gene>
    <name evidence="2" type="ORF">JT25_011170</name>
</gene>
<dbReference type="InterPro" id="IPR019619">
    <property type="entry name" value="DUF2490"/>
</dbReference>
<dbReference type="Proteomes" id="UP000030512">
    <property type="component" value="Chromosome"/>
</dbReference>
<evidence type="ECO:0008006" key="4">
    <source>
        <dbReference type="Google" id="ProtNLM"/>
    </source>
</evidence>
<dbReference type="Pfam" id="PF10677">
    <property type="entry name" value="DUF2490"/>
    <property type="match status" value="1"/>
</dbReference>
<reference evidence="2 3" key="1">
    <citation type="journal article" date="2015" name="Environ. Microbiol.">
        <title>Methane oxidation coupled to nitrate reduction under hypoxia by the Gammaproteobacterium Methylomonas denitrificans, sp. nov. type strain FJG1.</title>
        <authorList>
            <person name="Kits K.D."/>
            <person name="Klotz M.G."/>
            <person name="Stein L.Y."/>
        </authorList>
    </citation>
    <scope>NUCLEOTIDE SEQUENCE [LARGE SCALE GENOMIC DNA]</scope>
    <source>
        <strain evidence="2 3">FJG1</strain>
    </source>
</reference>
<dbReference type="AlphaFoldDB" id="A0A126T4M2"/>
<organism evidence="2 3">
    <name type="scientific">Methylomonas denitrificans</name>
    <dbReference type="NCBI Taxonomy" id="1538553"/>
    <lineage>
        <taxon>Bacteria</taxon>
        <taxon>Pseudomonadati</taxon>
        <taxon>Pseudomonadota</taxon>
        <taxon>Gammaproteobacteria</taxon>
        <taxon>Methylococcales</taxon>
        <taxon>Methylococcaceae</taxon>
        <taxon>Methylomonas</taxon>
    </lineage>
</organism>
<dbReference type="STRING" id="1538553.JT25_011170"/>
<feature type="signal peptide" evidence="1">
    <location>
        <begin position="1"/>
        <end position="25"/>
    </location>
</feature>
<accession>A0A126T4M2</accession>
<dbReference type="RefSeq" id="WP_036276685.1">
    <property type="nucleotide sequence ID" value="NZ_CP014476.1"/>
</dbReference>
<proteinExistence type="predicted"/>
<keyword evidence="1" id="KW-0732">Signal</keyword>
<dbReference type="OrthoDB" id="5562928at2"/>
<evidence type="ECO:0000313" key="3">
    <source>
        <dbReference type="Proteomes" id="UP000030512"/>
    </source>
</evidence>
<name>A0A126T4M2_9GAMM</name>